<keyword evidence="1" id="KW-0808">Transferase</keyword>
<name>A0A5B6UST4_9ROSI</name>
<comment type="caution">
    <text evidence="1">The sequence shown here is derived from an EMBL/GenBank/DDBJ whole genome shotgun (WGS) entry which is preliminary data.</text>
</comment>
<dbReference type="OrthoDB" id="1433817at2759"/>
<reference evidence="2" key="1">
    <citation type="journal article" date="2019" name="Plant Biotechnol. J.">
        <title>Genome sequencing of the Australian wild diploid species Gossypium australe highlights disease resistance and delayed gland morphogenesis.</title>
        <authorList>
            <person name="Cai Y."/>
            <person name="Cai X."/>
            <person name="Wang Q."/>
            <person name="Wang P."/>
            <person name="Zhang Y."/>
            <person name="Cai C."/>
            <person name="Xu Y."/>
            <person name="Wang K."/>
            <person name="Zhou Z."/>
            <person name="Wang C."/>
            <person name="Geng S."/>
            <person name="Li B."/>
            <person name="Dong Q."/>
            <person name="Hou Y."/>
            <person name="Wang H."/>
            <person name="Ai P."/>
            <person name="Liu Z."/>
            <person name="Yi F."/>
            <person name="Sun M."/>
            <person name="An G."/>
            <person name="Cheng J."/>
            <person name="Zhang Y."/>
            <person name="Shi Q."/>
            <person name="Xie Y."/>
            <person name="Shi X."/>
            <person name="Chang Y."/>
            <person name="Huang F."/>
            <person name="Chen Y."/>
            <person name="Hong S."/>
            <person name="Mi L."/>
            <person name="Sun Q."/>
            <person name="Zhang L."/>
            <person name="Zhou B."/>
            <person name="Peng R."/>
            <person name="Zhang X."/>
            <person name="Liu F."/>
        </authorList>
    </citation>
    <scope>NUCLEOTIDE SEQUENCE [LARGE SCALE GENOMIC DNA]</scope>
    <source>
        <strain evidence="2">cv. PA1801</strain>
    </source>
</reference>
<keyword evidence="1" id="KW-0695">RNA-directed DNA polymerase</keyword>
<gene>
    <name evidence="1" type="ORF">EPI10_027750</name>
</gene>
<evidence type="ECO:0000313" key="2">
    <source>
        <dbReference type="Proteomes" id="UP000325315"/>
    </source>
</evidence>
<dbReference type="GO" id="GO:0003964">
    <property type="term" value="F:RNA-directed DNA polymerase activity"/>
    <property type="evidence" value="ECO:0007669"/>
    <property type="project" value="UniProtKB-KW"/>
</dbReference>
<dbReference type="AlphaFoldDB" id="A0A5B6UST4"/>
<keyword evidence="1" id="KW-0548">Nucleotidyltransferase</keyword>
<evidence type="ECO:0000313" key="1">
    <source>
        <dbReference type="EMBL" id="KAA3461151.1"/>
    </source>
</evidence>
<dbReference type="Proteomes" id="UP000325315">
    <property type="component" value="Unassembled WGS sequence"/>
</dbReference>
<keyword evidence="2" id="KW-1185">Reference proteome</keyword>
<sequence>MPSYVQWQFESHWQGLSCYQSLIISCSLLRSLFLFRFILGRSTVSQKPSLVKWVDCCQPIFNGGLGLRSLIYQNNSFLLKLRFNFLSNKQGLWVLFL</sequence>
<organism evidence="1 2">
    <name type="scientific">Gossypium australe</name>
    <dbReference type="NCBI Taxonomy" id="47621"/>
    <lineage>
        <taxon>Eukaryota</taxon>
        <taxon>Viridiplantae</taxon>
        <taxon>Streptophyta</taxon>
        <taxon>Embryophyta</taxon>
        <taxon>Tracheophyta</taxon>
        <taxon>Spermatophyta</taxon>
        <taxon>Magnoliopsida</taxon>
        <taxon>eudicotyledons</taxon>
        <taxon>Gunneridae</taxon>
        <taxon>Pentapetalae</taxon>
        <taxon>rosids</taxon>
        <taxon>malvids</taxon>
        <taxon>Malvales</taxon>
        <taxon>Malvaceae</taxon>
        <taxon>Malvoideae</taxon>
        <taxon>Gossypium</taxon>
    </lineage>
</organism>
<accession>A0A5B6UST4</accession>
<proteinExistence type="predicted"/>
<protein>
    <submittedName>
        <fullName evidence="1">LINE-1 reverse transcriptase isogeny</fullName>
    </submittedName>
</protein>
<dbReference type="EMBL" id="SMMG02000009">
    <property type="protein sequence ID" value="KAA3461151.1"/>
    <property type="molecule type" value="Genomic_DNA"/>
</dbReference>